<dbReference type="InterPro" id="IPR002401">
    <property type="entry name" value="Cyt_P450_E_grp-I"/>
</dbReference>
<sequence>MPSEPTKVALARQPLGIVGTALTARRNLLELIPEIATRQPIVSGKTGVRFHMVMDPATLRHILKDRVEDYPKSNVTKLILEPAIGDSLFVAEGAQWRWQRRAVAPAFALRHVQALGPIMTAAAQASSRRLAAARSPVDLFEETVAATFEVISDVTLSGDRAFDRDAVHYAIDGYIAQTAKVSLLDVMGLPGWIPRPGRMFSRPGLNRMKQIADRAIDSRAANPKADGVPDLLDLLLDAADPETGRTMTRDELRDNLLTFIVAGHETTALTLAWALYLCAFDPNVQDAAAAEAGGVLGDQAALATDLPRLPLIQRIVNEALRLYPPAAFLSRTAQVADRLCGRDVLPGDTVMLPIYALHRHHLLWDRPDTFDPDRFLTMPDRYAYLPFGAGPRICIGASFALHEAVIILATLLARFRFTAIPGRDPQPRMILTLRPHGGVWLNVAPR</sequence>
<keyword evidence="4" id="KW-0503">Monooxygenase</keyword>
<reference evidence="6 8" key="3">
    <citation type="submission" date="2019-02" db="EMBL/GenBank/DDBJ databases">
        <authorList>
            <person name="Zhang G."/>
        </authorList>
    </citation>
    <scope>NUCLEOTIDE SEQUENCE [LARGE SCALE GENOMIC DNA]</scope>
    <source>
        <strain evidence="6 8">CMB17</strain>
    </source>
</reference>
<keyword evidence="3 4" id="KW-0408">Iron</keyword>
<dbReference type="EMBL" id="SIRL01000008">
    <property type="protein sequence ID" value="TBN49316.1"/>
    <property type="molecule type" value="Genomic_DNA"/>
</dbReference>
<dbReference type="GO" id="GO:0020037">
    <property type="term" value="F:heme binding"/>
    <property type="evidence" value="ECO:0007669"/>
    <property type="project" value="InterPro"/>
</dbReference>
<dbReference type="AlphaFoldDB" id="A0A238X296"/>
<evidence type="ECO:0000313" key="6">
    <source>
        <dbReference type="EMBL" id="TBN49316.1"/>
    </source>
</evidence>
<dbReference type="InterPro" id="IPR036396">
    <property type="entry name" value="Cyt_P450_sf"/>
</dbReference>
<dbReference type="InterPro" id="IPR017972">
    <property type="entry name" value="Cyt_P450_CS"/>
</dbReference>
<keyword evidence="3 4" id="KW-0349">Heme</keyword>
<keyword evidence="3 4" id="KW-0479">Metal-binding</keyword>
<dbReference type="PRINTS" id="PR00385">
    <property type="entry name" value="P450"/>
</dbReference>
<dbReference type="Pfam" id="PF00067">
    <property type="entry name" value="p450"/>
    <property type="match status" value="1"/>
</dbReference>
<gene>
    <name evidence="6" type="ORF">EYF88_12130</name>
    <name evidence="5" type="ORF">SAMN06265378_10769</name>
</gene>
<dbReference type="EMBL" id="FZNM01000007">
    <property type="protein sequence ID" value="SNR52683.1"/>
    <property type="molecule type" value="Genomic_DNA"/>
</dbReference>
<dbReference type="SUPFAM" id="SSF48264">
    <property type="entry name" value="Cytochrome P450"/>
    <property type="match status" value="1"/>
</dbReference>
<dbReference type="PANTHER" id="PTHR24305">
    <property type="entry name" value="CYTOCHROME P450"/>
    <property type="match status" value="1"/>
</dbReference>
<dbReference type="GO" id="GO:0004497">
    <property type="term" value="F:monooxygenase activity"/>
    <property type="evidence" value="ECO:0007669"/>
    <property type="project" value="UniProtKB-KW"/>
</dbReference>
<protein>
    <submittedName>
        <fullName evidence="5">Cytochrome P450</fullName>
    </submittedName>
</protein>
<dbReference type="Proteomes" id="UP000292859">
    <property type="component" value="Unassembled WGS sequence"/>
</dbReference>
<dbReference type="PANTHER" id="PTHR24305:SF166">
    <property type="entry name" value="CYTOCHROME P450 12A4, MITOCHONDRIAL-RELATED"/>
    <property type="match status" value="1"/>
</dbReference>
<evidence type="ECO:0000313" key="5">
    <source>
        <dbReference type="EMBL" id="SNR52683.1"/>
    </source>
</evidence>
<reference evidence="7" key="2">
    <citation type="submission" date="2017-06" db="EMBL/GenBank/DDBJ databases">
        <authorList>
            <person name="Varghese N."/>
            <person name="Submissions S."/>
        </authorList>
    </citation>
    <scope>NUCLEOTIDE SEQUENCE [LARGE SCALE GENOMIC DNA]</scope>
    <source>
        <strain evidence="7">DSM 26170</strain>
    </source>
</reference>
<dbReference type="InterPro" id="IPR050121">
    <property type="entry name" value="Cytochrome_P450_monoxygenase"/>
</dbReference>
<evidence type="ECO:0000256" key="3">
    <source>
        <dbReference type="PIRSR" id="PIRSR602401-1"/>
    </source>
</evidence>
<organism evidence="5 7">
    <name type="scientific">Paracoccus sediminis</name>
    <dbReference type="NCBI Taxonomy" id="1214787"/>
    <lineage>
        <taxon>Bacteria</taxon>
        <taxon>Pseudomonadati</taxon>
        <taxon>Pseudomonadota</taxon>
        <taxon>Alphaproteobacteria</taxon>
        <taxon>Rhodobacterales</taxon>
        <taxon>Paracoccaceae</taxon>
        <taxon>Paracoccus</taxon>
    </lineage>
</organism>
<dbReference type="Gene3D" id="1.10.630.10">
    <property type="entry name" value="Cytochrome P450"/>
    <property type="match status" value="1"/>
</dbReference>
<evidence type="ECO:0000313" key="8">
    <source>
        <dbReference type="Proteomes" id="UP000292859"/>
    </source>
</evidence>
<dbReference type="GO" id="GO:0005506">
    <property type="term" value="F:iron ion binding"/>
    <property type="evidence" value="ECO:0007669"/>
    <property type="project" value="InterPro"/>
</dbReference>
<dbReference type="Proteomes" id="UP000198409">
    <property type="component" value="Unassembled WGS sequence"/>
</dbReference>
<comment type="cofactor">
    <cofactor evidence="1 3">
        <name>heme</name>
        <dbReference type="ChEBI" id="CHEBI:30413"/>
    </cofactor>
</comment>
<dbReference type="PROSITE" id="PS00086">
    <property type="entry name" value="CYTOCHROME_P450"/>
    <property type="match status" value="1"/>
</dbReference>
<name>A0A238X296_9RHOB</name>
<dbReference type="InterPro" id="IPR001128">
    <property type="entry name" value="Cyt_P450"/>
</dbReference>
<dbReference type="RefSeq" id="WP_089388311.1">
    <property type="nucleotide sequence ID" value="NZ_FZNM01000007.1"/>
</dbReference>
<evidence type="ECO:0000313" key="7">
    <source>
        <dbReference type="Proteomes" id="UP000198409"/>
    </source>
</evidence>
<dbReference type="GO" id="GO:0016705">
    <property type="term" value="F:oxidoreductase activity, acting on paired donors, with incorporation or reduction of molecular oxygen"/>
    <property type="evidence" value="ECO:0007669"/>
    <property type="project" value="InterPro"/>
</dbReference>
<keyword evidence="8" id="KW-1185">Reference proteome</keyword>
<evidence type="ECO:0000256" key="2">
    <source>
        <dbReference type="ARBA" id="ARBA00010617"/>
    </source>
</evidence>
<keyword evidence="4" id="KW-0560">Oxidoreductase</keyword>
<comment type="similarity">
    <text evidence="2 4">Belongs to the cytochrome P450 family.</text>
</comment>
<accession>A0A238X296</accession>
<proteinExistence type="inferred from homology"/>
<dbReference type="PRINTS" id="PR00463">
    <property type="entry name" value="EP450I"/>
</dbReference>
<evidence type="ECO:0000256" key="1">
    <source>
        <dbReference type="ARBA" id="ARBA00001971"/>
    </source>
</evidence>
<reference evidence="5" key="1">
    <citation type="submission" date="2017-06" db="EMBL/GenBank/DDBJ databases">
        <authorList>
            <person name="Kim H.J."/>
            <person name="Triplett B.A."/>
        </authorList>
    </citation>
    <scope>NUCLEOTIDE SEQUENCE [LARGE SCALE GENOMIC DNA]</scope>
    <source>
        <strain evidence="5">DSM 26170</strain>
    </source>
</reference>
<evidence type="ECO:0000256" key="4">
    <source>
        <dbReference type="RuleBase" id="RU000461"/>
    </source>
</evidence>
<dbReference type="OrthoDB" id="9764248at2"/>
<feature type="binding site" description="axial binding residue" evidence="3">
    <location>
        <position position="394"/>
    </location>
    <ligand>
        <name>heme</name>
        <dbReference type="ChEBI" id="CHEBI:30413"/>
    </ligand>
    <ligandPart>
        <name>Fe</name>
        <dbReference type="ChEBI" id="CHEBI:18248"/>
    </ligandPart>
</feature>